<feature type="repeat" description="ANK" evidence="3">
    <location>
        <begin position="598"/>
        <end position="630"/>
    </location>
</feature>
<keyword evidence="5" id="KW-1185">Reference proteome</keyword>
<feature type="repeat" description="ANK" evidence="3">
    <location>
        <begin position="693"/>
        <end position="725"/>
    </location>
</feature>
<dbReference type="InterPro" id="IPR036770">
    <property type="entry name" value="Ankyrin_rpt-contain_sf"/>
</dbReference>
<dbReference type="PRINTS" id="PR01415">
    <property type="entry name" value="ANKYRIN"/>
</dbReference>
<feature type="repeat" description="ANK" evidence="3">
    <location>
        <begin position="532"/>
        <end position="564"/>
    </location>
</feature>
<feature type="repeat" description="ANK" evidence="3">
    <location>
        <begin position="102"/>
        <end position="134"/>
    </location>
</feature>
<feature type="repeat" description="ANK" evidence="3">
    <location>
        <begin position="665"/>
        <end position="697"/>
    </location>
</feature>
<dbReference type="AlphaFoldDB" id="A0A0N4V246"/>
<dbReference type="STRING" id="51028.A0A0N4V246"/>
<evidence type="ECO:0000256" key="2">
    <source>
        <dbReference type="ARBA" id="ARBA00023043"/>
    </source>
</evidence>
<accession>A0A0N4V246</accession>
<feature type="repeat" description="ANK" evidence="3">
    <location>
        <begin position="168"/>
        <end position="200"/>
    </location>
</feature>
<dbReference type="PANTHER" id="PTHR24171:SF8">
    <property type="entry name" value="BRCA1-ASSOCIATED RING DOMAIN PROTEIN 1"/>
    <property type="match status" value="1"/>
</dbReference>
<dbReference type="OrthoDB" id="20872at2759"/>
<keyword evidence="2 3" id="KW-0040">ANK repeat</keyword>
<dbReference type="SUPFAM" id="SSF48403">
    <property type="entry name" value="Ankyrin repeat"/>
    <property type="match status" value="2"/>
</dbReference>
<feature type="repeat" description="ANK" evidence="3">
    <location>
        <begin position="75"/>
        <end position="107"/>
    </location>
</feature>
<feature type="repeat" description="ANK" evidence="3">
    <location>
        <begin position="631"/>
        <end position="663"/>
    </location>
</feature>
<reference evidence="6" key="1">
    <citation type="submission" date="2017-02" db="UniProtKB">
        <authorList>
            <consortium name="WormBaseParasite"/>
        </authorList>
    </citation>
    <scope>IDENTIFICATION</scope>
</reference>
<dbReference type="PROSITE" id="PS50297">
    <property type="entry name" value="ANK_REP_REGION"/>
    <property type="match status" value="11"/>
</dbReference>
<feature type="repeat" description="ANK" evidence="3">
    <location>
        <begin position="565"/>
        <end position="597"/>
    </location>
</feature>
<dbReference type="PROSITE" id="PS50088">
    <property type="entry name" value="ANK_REPEAT"/>
    <property type="match status" value="11"/>
</dbReference>
<keyword evidence="1" id="KW-0677">Repeat</keyword>
<reference evidence="4 5" key="2">
    <citation type="submission" date="2018-10" db="EMBL/GenBank/DDBJ databases">
        <authorList>
            <consortium name="Pathogen Informatics"/>
        </authorList>
    </citation>
    <scope>NUCLEOTIDE SEQUENCE [LARGE SCALE GENOMIC DNA]</scope>
</reference>
<sequence length="727" mass="80678">METSYNKQLFECAFECAEQGDLNSLRHFLSCYFSAGVKRQKVLDKLLLLASRNDDFELAQFSITNGANVNVSGKYKNTPLLTTCYNGHGKVAKLLIEEGADLNQTPLWVASYNGFVQIAKLLLENGAEVGEKDLLERTALYAASANGHFEVVRYLVEMGAEINEKSRFGRTSLWAACDKGHIVVVQYLVENGAEINTVDLFGKTPLSAAFEGRYIEVVNYLVETGADVSKANLFREPSIMAWNSRKGSSQEVTAKQIRPAGLSIVPSTITQYVQLGQSYPLPVQPFTVVSKRSEWKQGTEAQLLSLTGNVSLMAYFARNWRRKNEKCLLPRAFSHGTAKVSYIEMCSWWPEILRAFARTLSVDTPTYKGSVVRLFKAAPFAITDGLDMKIKGASMKITAHPDYPVKYSGNITILVPLDLRRTLTKPPAFCLYVEEEKKMEKYFVKYRHDTYTKNILTVLACVISLRPISPEISGTHSSRLDNRVVQAQPDKKMKHKIEVQENLLYEASEKGDIKTVKYLLKNGVDVDKVFELGKTALYIASEYGNTKVVKCLVEYGANVNVKALSGLTPLWAASKNGHVEVVRYLVKNKADANIKGISGETPLRVASENGYVEVVKCLLENGANINGKNRLGETPIIAAARKGHIKVVKYLVQNGIDIDRVETAQKITPLQAASENGHLETVKYLVERGADITKGTPLRLAAGKGHIRVVEYLVRKGADVNKVTKLN</sequence>
<feature type="repeat" description="ANK" evidence="3">
    <location>
        <begin position="135"/>
        <end position="167"/>
    </location>
</feature>
<evidence type="ECO:0000313" key="5">
    <source>
        <dbReference type="Proteomes" id="UP000274131"/>
    </source>
</evidence>
<dbReference type="EMBL" id="UXUI01007678">
    <property type="protein sequence ID" value="VDD88622.1"/>
    <property type="molecule type" value="Genomic_DNA"/>
</dbReference>
<gene>
    <name evidence="4" type="ORF">EVEC_LOCUS3765</name>
</gene>
<proteinExistence type="predicted"/>
<evidence type="ECO:0000313" key="4">
    <source>
        <dbReference type="EMBL" id="VDD88622.1"/>
    </source>
</evidence>
<feature type="repeat" description="ANK" evidence="3">
    <location>
        <begin position="201"/>
        <end position="233"/>
    </location>
</feature>
<dbReference type="Pfam" id="PF12796">
    <property type="entry name" value="Ank_2"/>
    <property type="match status" value="4"/>
</dbReference>
<dbReference type="SMART" id="SM00248">
    <property type="entry name" value="ANK"/>
    <property type="match status" value="13"/>
</dbReference>
<protein>
    <submittedName>
        <fullName evidence="6">ANK_REP_REGION domain-containing protein</fullName>
    </submittedName>
</protein>
<organism evidence="6">
    <name type="scientific">Enterobius vermicularis</name>
    <name type="common">Human pinworm</name>
    <dbReference type="NCBI Taxonomy" id="51028"/>
    <lineage>
        <taxon>Eukaryota</taxon>
        <taxon>Metazoa</taxon>
        <taxon>Ecdysozoa</taxon>
        <taxon>Nematoda</taxon>
        <taxon>Chromadorea</taxon>
        <taxon>Rhabditida</taxon>
        <taxon>Spirurina</taxon>
        <taxon>Oxyuridomorpha</taxon>
        <taxon>Oxyuroidea</taxon>
        <taxon>Oxyuridae</taxon>
        <taxon>Enterobius</taxon>
    </lineage>
</organism>
<dbReference type="Proteomes" id="UP000274131">
    <property type="component" value="Unassembled WGS sequence"/>
</dbReference>
<name>A0A0N4V246_ENTVE</name>
<dbReference type="InterPro" id="IPR002110">
    <property type="entry name" value="Ankyrin_rpt"/>
</dbReference>
<dbReference type="WBParaSite" id="EVEC_0000405701-mRNA-1">
    <property type="protein sequence ID" value="EVEC_0000405701-mRNA-1"/>
    <property type="gene ID" value="EVEC_0000405701"/>
</dbReference>
<dbReference type="Pfam" id="PF00023">
    <property type="entry name" value="Ank"/>
    <property type="match status" value="2"/>
</dbReference>
<evidence type="ECO:0000313" key="6">
    <source>
        <dbReference type="WBParaSite" id="EVEC_0000405701-mRNA-1"/>
    </source>
</evidence>
<dbReference type="Gene3D" id="1.25.40.20">
    <property type="entry name" value="Ankyrin repeat-containing domain"/>
    <property type="match status" value="2"/>
</dbReference>
<evidence type="ECO:0000256" key="3">
    <source>
        <dbReference type="PROSITE-ProRule" id="PRU00023"/>
    </source>
</evidence>
<dbReference type="PANTHER" id="PTHR24171">
    <property type="entry name" value="ANKYRIN REPEAT DOMAIN-CONTAINING PROTEIN 39-RELATED"/>
    <property type="match status" value="1"/>
</dbReference>
<evidence type="ECO:0000256" key="1">
    <source>
        <dbReference type="ARBA" id="ARBA00022737"/>
    </source>
</evidence>